<dbReference type="InterPro" id="IPR017911">
    <property type="entry name" value="MacB-like_ATP-bd"/>
</dbReference>
<dbReference type="InterPro" id="IPR027417">
    <property type="entry name" value="P-loop_NTPase"/>
</dbReference>
<dbReference type="Proteomes" id="UP000594468">
    <property type="component" value="Chromosome"/>
</dbReference>
<dbReference type="RefSeq" id="WP_195172061.1">
    <property type="nucleotide sequence ID" value="NZ_CP062983.1"/>
</dbReference>
<evidence type="ECO:0000256" key="1">
    <source>
        <dbReference type="ARBA" id="ARBA00022448"/>
    </source>
</evidence>
<name>A0A7S8IFV5_9CHLR</name>
<dbReference type="InterPro" id="IPR017871">
    <property type="entry name" value="ABC_transporter-like_CS"/>
</dbReference>
<dbReference type="PROSITE" id="PS00211">
    <property type="entry name" value="ABC_TRANSPORTER_1"/>
    <property type="match status" value="1"/>
</dbReference>
<keyword evidence="3 5" id="KW-0067">ATP-binding</keyword>
<keyword evidence="6" id="KW-1185">Reference proteome</keyword>
<dbReference type="AlphaFoldDB" id="A0A7S8IFV5"/>
<dbReference type="FunFam" id="3.40.50.300:FF:000032">
    <property type="entry name" value="Export ABC transporter ATP-binding protein"/>
    <property type="match status" value="1"/>
</dbReference>
<dbReference type="Pfam" id="PF00005">
    <property type="entry name" value="ABC_tran"/>
    <property type="match status" value="1"/>
</dbReference>
<evidence type="ECO:0000259" key="4">
    <source>
        <dbReference type="PROSITE" id="PS50893"/>
    </source>
</evidence>
<evidence type="ECO:0000256" key="3">
    <source>
        <dbReference type="ARBA" id="ARBA00022840"/>
    </source>
</evidence>
<dbReference type="PANTHER" id="PTHR24220">
    <property type="entry name" value="IMPORT ATP-BINDING PROTEIN"/>
    <property type="match status" value="1"/>
</dbReference>
<feature type="domain" description="ABC transporter" evidence="4">
    <location>
        <begin position="31"/>
        <end position="261"/>
    </location>
</feature>
<sequence>MSDTPAETINPVENTASNSPAIQRLYEGELIHVENVTRSFGTGKTQVHVLQGIDLHVEAGEMVALFGPSGSGKTTLLNLIGALDRPTSGTVIFHDTDINKLSDGKRARLRRRSFGFIFQNYTLIPTYTAAENIDLVLRLPRLHVFERRRRTRSALEAVGLSAWSDHLPGQLSGGQRQRVAIARALALRPAAILADEPTSGLDTRTAHRTLKLLRGIAAAQGTAFLIVSHDMTVRSYVDRAFELQNGKLVPQDLTAFKEQQAS</sequence>
<dbReference type="CDD" id="cd03255">
    <property type="entry name" value="ABC_MJ0796_LolCDE_FtsE"/>
    <property type="match status" value="1"/>
</dbReference>
<dbReference type="InterPro" id="IPR003593">
    <property type="entry name" value="AAA+_ATPase"/>
</dbReference>
<evidence type="ECO:0000256" key="2">
    <source>
        <dbReference type="ARBA" id="ARBA00022741"/>
    </source>
</evidence>
<accession>A0A7S8IFV5</accession>
<dbReference type="GO" id="GO:0016887">
    <property type="term" value="F:ATP hydrolysis activity"/>
    <property type="evidence" value="ECO:0007669"/>
    <property type="project" value="InterPro"/>
</dbReference>
<dbReference type="EMBL" id="CP062983">
    <property type="protein sequence ID" value="QPC83997.1"/>
    <property type="molecule type" value="Genomic_DNA"/>
</dbReference>
<dbReference type="SMART" id="SM00382">
    <property type="entry name" value="AAA"/>
    <property type="match status" value="1"/>
</dbReference>
<organism evidence="5 6">
    <name type="scientific">Phototrophicus methaneseepsis</name>
    <dbReference type="NCBI Taxonomy" id="2710758"/>
    <lineage>
        <taxon>Bacteria</taxon>
        <taxon>Bacillati</taxon>
        <taxon>Chloroflexota</taxon>
        <taxon>Candidatus Thermofontia</taxon>
        <taxon>Phototrophicales</taxon>
        <taxon>Phototrophicaceae</taxon>
        <taxon>Phototrophicus</taxon>
    </lineage>
</organism>
<dbReference type="InterPro" id="IPR003439">
    <property type="entry name" value="ABC_transporter-like_ATP-bd"/>
</dbReference>
<protein>
    <submittedName>
        <fullName evidence="5">ABC transporter ATP-binding protein</fullName>
    </submittedName>
</protein>
<keyword evidence="2" id="KW-0547">Nucleotide-binding</keyword>
<dbReference type="GO" id="GO:0022857">
    <property type="term" value="F:transmembrane transporter activity"/>
    <property type="evidence" value="ECO:0007669"/>
    <property type="project" value="TreeGrafter"/>
</dbReference>
<proteinExistence type="predicted"/>
<dbReference type="InterPro" id="IPR015854">
    <property type="entry name" value="ABC_transpr_LolD-like"/>
</dbReference>
<dbReference type="GO" id="GO:0005886">
    <property type="term" value="C:plasma membrane"/>
    <property type="evidence" value="ECO:0007669"/>
    <property type="project" value="TreeGrafter"/>
</dbReference>
<dbReference type="GO" id="GO:0098796">
    <property type="term" value="C:membrane protein complex"/>
    <property type="evidence" value="ECO:0007669"/>
    <property type="project" value="UniProtKB-ARBA"/>
</dbReference>
<evidence type="ECO:0000313" key="5">
    <source>
        <dbReference type="EMBL" id="QPC83997.1"/>
    </source>
</evidence>
<dbReference type="SUPFAM" id="SSF52540">
    <property type="entry name" value="P-loop containing nucleoside triphosphate hydrolases"/>
    <property type="match status" value="1"/>
</dbReference>
<keyword evidence="1" id="KW-0813">Transport</keyword>
<reference evidence="5 6" key="1">
    <citation type="submission" date="2020-02" db="EMBL/GenBank/DDBJ databases">
        <authorList>
            <person name="Zheng R.K."/>
            <person name="Sun C.M."/>
        </authorList>
    </citation>
    <scope>NUCLEOTIDE SEQUENCE [LARGE SCALE GENOMIC DNA]</scope>
    <source>
        <strain evidence="6">rifampicinis</strain>
    </source>
</reference>
<evidence type="ECO:0000313" key="6">
    <source>
        <dbReference type="Proteomes" id="UP000594468"/>
    </source>
</evidence>
<dbReference type="GO" id="GO:0005524">
    <property type="term" value="F:ATP binding"/>
    <property type="evidence" value="ECO:0007669"/>
    <property type="project" value="UniProtKB-KW"/>
</dbReference>
<dbReference type="Gene3D" id="3.40.50.300">
    <property type="entry name" value="P-loop containing nucleotide triphosphate hydrolases"/>
    <property type="match status" value="1"/>
</dbReference>
<dbReference type="KEGG" id="pmet:G4Y79_06350"/>
<gene>
    <name evidence="5" type="ORF">G4Y79_06350</name>
</gene>
<dbReference type="PROSITE" id="PS50893">
    <property type="entry name" value="ABC_TRANSPORTER_2"/>
    <property type="match status" value="1"/>
</dbReference>